<name>A0A1Y2JXN1_BRAJP</name>
<evidence type="ECO:0000313" key="1">
    <source>
        <dbReference type="EMBL" id="OSJ36950.1"/>
    </source>
</evidence>
<gene>
    <name evidence="1" type="ORF">BSZ19_01700</name>
</gene>
<sequence>MGHANEAHRTTPYTVPEAAARKLLELAANVAAVLHGRIYIDRINALFMIGLEGSGREFGDGLKYAIQRGWLSKHESGTYVKLLQRGENLV</sequence>
<dbReference type="EMBL" id="NAFL01000158">
    <property type="protein sequence ID" value="OSJ36950.1"/>
    <property type="molecule type" value="Genomic_DNA"/>
</dbReference>
<dbReference type="AlphaFoldDB" id="A0A1Y2JXN1"/>
<proteinExistence type="predicted"/>
<reference evidence="1 2" key="1">
    <citation type="submission" date="2017-03" db="EMBL/GenBank/DDBJ databases">
        <title>Whole genome sequences of fourteen strains of Bradyrhizobium canariense and one strain of Bradyrhizobium japonicum isolated from Lupinus (Papilionoideae: Genisteae) species in Algeria.</title>
        <authorList>
            <person name="Crovadore J."/>
            <person name="Chekireb D."/>
            <person name="Brachmann A."/>
            <person name="Chablais R."/>
            <person name="Cochard B."/>
            <person name="Lefort F."/>
        </authorList>
    </citation>
    <scope>NUCLEOTIDE SEQUENCE [LARGE SCALE GENOMIC DNA]</scope>
    <source>
        <strain evidence="1 2">UBMA197</strain>
    </source>
</reference>
<organism evidence="1 2">
    <name type="scientific">Bradyrhizobium japonicum</name>
    <dbReference type="NCBI Taxonomy" id="375"/>
    <lineage>
        <taxon>Bacteria</taxon>
        <taxon>Pseudomonadati</taxon>
        <taxon>Pseudomonadota</taxon>
        <taxon>Alphaproteobacteria</taxon>
        <taxon>Hyphomicrobiales</taxon>
        <taxon>Nitrobacteraceae</taxon>
        <taxon>Bradyrhizobium</taxon>
    </lineage>
</organism>
<evidence type="ECO:0000313" key="2">
    <source>
        <dbReference type="Proteomes" id="UP000193335"/>
    </source>
</evidence>
<dbReference type="RefSeq" id="WP_085398269.1">
    <property type="nucleotide sequence ID" value="NZ_NAFL01000158.1"/>
</dbReference>
<dbReference type="Proteomes" id="UP000193335">
    <property type="component" value="Unassembled WGS sequence"/>
</dbReference>
<comment type="caution">
    <text evidence="1">The sequence shown here is derived from an EMBL/GenBank/DDBJ whole genome shotgun (WGS) entry which is preliminary data.</text>
</comment>
<accession>A0A1Y2JXN1</accession>
<protein>
    <submittedName>
        <fullName evidence="1">Uncharacterized protein</fullName>
    </submittedName>
</protein>